<protein>
    <submittedName>
        <fullName evidence="1">Uncharacterized protein</fullName>
    </submittedName>
</protein>
<organism evidence="1 2">
    <name type="scientific">Pendulispora rubella</name>
    <dbReference type="NCBI Taxonomy" id="2741070"/>
    <lineage>
        <taxon>Bacteria</taxon>
        <taxon>Pseudomonadati</taxon>
        <taxon>Myxococcota</taxon>
        <taxon>Myxococcia</taxon>
        <taxon>Myxococcales</taxon>
        <taxon>Sorangiineae</taxon>
        <taxon>Pendulisporaceae</taxon>
        <taxon>Pendulispora</taxon>
    </lineage>
</organism>
<dbReference type="EMBL" id="CP089983">
    <property type="protein sequence ID" value="WXB05312.1"/>
    <property type="molecule type" value="Genomic_DNA"/>
</dbReference>
<keyword evidence="2" id="KW-1185">Reference proteome</keyword>
<evidence type="ECO:0000313" key="2">
    <source>
        <dbReference type="Proteomes" id="UP001374803"/>
    </source>
</evidence>
<proteinExistence type="predicted"/>
<name>A0ABZ2L3K8_9BACT</name>
<sequence>MRRDALAGVHAMDPIHELKVRADILHARLESNDGGALARLRVLPELHRADDATLRTKAADVRRKHCLSVVARECGFASWEHARHVLGGHTDVDDFGTLLHAKNAGGILNQWFASYAEAFAAQRSLPDRPRHYLLAYKRHLLITGPSFVEALGMDPDDPDWEAIGWDWVHPIDAAARSRLYYKRLVAMRR</sequence>
<evidence type="ECO:0000313" key="1">
    <source>
        <dbReference type="EMBL" id="WXB05312.1"/>
    </source>
</evidence>
<accession>A0ABZ2L3K8</accession>
<gene>
    <name evidence="1" type="ORF">LVJ94_51500</name>
</gene>
<reference evidence="1" key="1">
    <citation type="submission" date="2021-12" db="EMBL/GenBank/DDBJ databases">
        <title>Discovery of the Pendulisporaceae a myxobacterial family with distinct sporulation behavior and unique specialized metabolism.</title>
        <authorList>
            <person name="Garcia R."/>
            <person name="Popoff A."/>
            <person name="Bader C.D."/>
            <person name="Loehr J."/>
            <person name="Walesch S."/>
            <person name="Walt C."/>
            <person name="Boldt J."/>
            <person name="Bunk B."/>
            <person name="Haeckl F.J.F.P.J."/>
            <person name="Gunesch A.P."/>
            <person name="Birkelbach J."/>
            <person name="Nuebel U."/>
            <person name="Pietschmann T."/>
            <person name="Bach T."/>
            <person name="Mueller R."/>
        </authorList>
    </citation>
    <scope>NUCLEOTIDE SEQUENCE</scope>
    <source>
        <strain evidence="1">MSr11367</strain>
    </source>
</reference>
<dbReference type="RefSeq" id="WP_394834956.1">
    <property type="nucleotide sequence ID" value="NZ_CP089983.1"/>
</dbReference>
<dbReference type="Proteomes" id="UP001374803">
    <property type="component" value="Chromosome"/>
</dbReference>